<evidence type="ECO:0000256" key="6">
    <source>
        <dbReference type="PIRSR" id="PIRSR600223-1"/>
    </source>
</evidence>
<evidence type="ECO:0000313" key="10">
    <source>
        <dbReference type="Proteomes" id="UP000464954"/>
    </source>
</evidence>
<dbReference type="AlphaFoldDB" id="A0A6P1MH91"/>
<evidence type="ECO:0000256" key="7">
    <source>
        <dbReference type="RuleBase" id="RU362042"/>
    </source>
</evidence>
<dbReference type="RefSeq" id="WP_160629622.1">
    <property type="nucleotide sequence ID" value="NZ_CP047593.1"/>
</dbReference>
<gene>
    <name evidence="9" type="primary">lepB</name>
    <name evidence="9" type="ORF">GT409_13690</name>
</gene>
<dbReference type="KEGG" id="taer:GT409_13690"/>
<organism evidence="9 10">
    <name type="scientific">Tichowtungia aerotolerans</name>
    <dbReference type="NCBI Taxonomy" id="2697043"/>
    <lineage>
        <taxon>Bacteria</taxon>
        <taxon>Pseudomonadati</taxon>
        <taxon>Kiritimatiellota</taxon>
        <taxon>Tichowtungiia</taxon>
        <taxon>Tichowtungiales</taxon>
        <taxon>Tichowtungiaceae</taxon>
        <taxon>Tichowtungia</taxon>
    </lineage>
</organism>
<dbReference type="Gene3D" id="2.10.109.10">
    <property type="entry name" value="Umud Fragment, subunit A"/>
    <property type="match status" value="1"/>
</dbReference>
<evidence type="ECO:0000259" key="8">
    <source>
        <dbReference type="Pfam" id="PF10502"/>
    </source>
</evidence>
<sequence length="388" mass="44003">MNFFKIRKARKELKEILHHAKHIRHMHEDIGDPQLLSELKSAEERAQNIRKGTDVTAMEAVGSEVCDICEKVAPPRPQHKIRENVEVLFVAIAAAMAIRAHFFQPFKIPTGSMQPTLYGITVRPLEEGESTALPVRIAKFFWKGEVFLNNDTLFDRLAKLVTVGKEYTATAHADGYIRMHEIDGRVLPDYRDNFDGGKTITIYLGNTPHVVSQATVRYSRYGEYIRKGESMLRGVAKAGDYILVNRMKYNFFPPKRGDIVVFDAKDVARDAYYIKRLVGLPDETVSVNPPYLTVNGKKPTDRRFQKLFHNDKYNGYVYGTYASNLTPLIGKPGESITLANDEYLFFGDNTLNSLDGRYFGGVKQERLLGTAFFVGLPFDRAGRVETIH</sequence>
<dbReference type="NCBIfam" id="TIGR02227">
    <property type="entry name" value="sigpep_I_bact"/>
    <property type="match status" value="1"/>
</dbReference>
<proteinExistence type="inferred from homology"/>
<dbReference type="EMBL" id="CP047593">
    <property type="protein sequence ID" value="QHI70445.1"/>
    <property type="molecule type" value="Genomic_DNA"/>
</dbReference>
<dbReference type="PANTHER" id="PTHR43390:SF1">
    <property type="entry name" value="CHLOROPLAST PROCESSING PEPTIDASE"/>
    <property type="match status" value="1"/>
</dbReference>
<dbReference type="InterPro" id="IPR019533">
    <property type="entry name" value="Peptidase_S26"/>
</dbReference>
<protein>
    <recommendedName>
        <fullName evidence="4 7">Signal peptidase I</fullName>
        <ecNumber evidence="3 7">3.4.21.89</ecNumber>
    </recommendedName>
</protein>
<evidence type="ECO:0000256" key="4">
    <source>
        <dbReference type="ARBA" id="ARBA00019232"/>
    </source>
</evidence>
<dbReference type="InterPro" id="IPR000223">
    <property type="entry name" value="Pept_S26A_signal_pept_1"/>
</dbReference>
<feature type="domain" description="Peptidase S26" evidence="8">
    <location>
        <begin position="82"/>
        <end position="118"/>
    </location>
</feature>
<feature type="active site" evidence="6">
    <location>
        <position position="230"/>
    </location>
</feature>
<keyword evidence="7" id="KW-0645">Protease</keyword>
<dbReference type="InterPro" id="IPR019758">
    <property type="entry name" value="Pept_S26A_signal_pept_1_CS"/>
</dbReference>
<reference evidence="9 10" key="1">
    <citation type="submission" date="2020-01" db="EMBL/GenBank/DDBJ databases">
        <title>Ponticoccus aerotolerans gen. nov., sp. nov., an anaerobic bacterium and proposal of Ponticoccusceae fam. nov., Ponticoccusles ord. nov. and Ponticoccuse classis nov. in the phylum Kiritimatiellaeota.</title>
        <authorList>
            <person name="Zhou L.Y."/>
            <person name="Du Z.J."/>
        </authorList>
    </citation>
    <scope>NUCLEOTIDE SEQUENCE [LARGE SCALE GENOMIC DNA]</scope>
    <source>
        <strain evidence="9 10">S-5007</strain>
    </source>
</reference>
<evidence type="ECO:0000256" key="2">
    <source>
        <dbReference type="ARBA" id="ARBA00009370"/>
    </source>
</evidence>
<comment type="catalytic activity">
    <reaction evidence="1 7">
        <text>Cleavage of hydrophobic, N-terminal signal or leader sequences from secreted and periplasmic proteins.</text>
        <dbReference type="EC" id="3.4.21.89"/>
    </reaction>
</comment>
<dbReference type="Pfam" id="PF10502">
    <property type="entry name" value="Peptidase_S26"/>
    <property type="match status" value="2"/>
</dbReference>
<evidence type="ECO:0000256" key="5">
    <source>
        <dbReference type="ARBA" id="ARBA00022801"/>
    </source>
</evidence>
<keyword evidence="5 7" id="KW-0378">Hydrolase</keyword>
<dbReference type="PANTHER" id="PTHR43390">
    <property type="entry name" value="SIGNAL PEPTIDASE I"/>
    <property type="match status" value="1"/>
</dbReference>
<dbReference type="SUPFAM" id="SSF51306">
    <property type="entry name" value="LexA/Signal peptidase"/>
    <property type="match status" value="1"/>
</dbReference>
<name>A0A6P1MH91_9BACT</name>
<dbReference type="GO" id="GO:0009003">
    <property type="term" value="F:signal peptidase activity"/>
    <property type="evidence" value="ECO:0007669"/>
    <property type="project" value="UniProtKB-EC"/>
</dbReference>
<dbReference type="Proteomes" id="UP000464954">
    <property type="component" value="Chromosome"/>
</dbReference>
<dbReference type="PROSITE" id="PS00761">
    <property type="entry name" value="SPASE_I_3"/>
    <property type="match status" value="1"/>
</dbReference>
<dbReference type="GO" id="GO:0004252">
    <property type="term" value="F:serine-type endopeptidase activity"/>
    <property type="evidence" value="ECO:0007669"/>
    <property type="project" value="InterPro"/>
</dbReference>
<evidence type="ECO:0000256" key="1">
    <source>
        <dbReference type="ARBA" id="ARBA00000677"/>
    </source>
</evidence>
<dbReference type="GO" id="GO:0006465">
    <property type="term" value="P:signal peptide processing"/>
    <property type="evidence" value="ECO:0007669"/>
    <property type="project" value="InterPro"/>
</dbReference>
<comment type="similarity">
    <text evidence="2 7">Belongs to the peptidase S26 family.</text>
</comment>
<dbReference type="PRINTS" id="PR00727">
    <property type="entry name" value="LEADERPTASE"/>
</dbReference>
<dbReference type="EC" id="3.4.21.89" evidence="3 7"/>
<feature type="domain" description="Peptidase S26" evidence="8">
    <location>
        <begin position="212"/>
        <end position="374"/>
    </location>
</feature>
<feature type="active site" evidence="6">
    <location>
        <position position="275"/>
    </location>
</feature>
<evidence type="ECO:0000256" key="3">
    <source>
        <dbReference type="ARBA" id="ARBA00013208"/>
    </source>
</evidence>
<comment type="subcellular location">
    <subcellularLocation>
        <location evidence="7">Membrane</location>
        <topology evidence="7">Single-pass type II membrane protein</topology>
    </subcellularLocation>
</comment>
<evidence type="ECO:0000313" key="9">
    <source>
        <dbReference type="EMBL" id="QHI70445.1"/>
    </source>
</evidence>
<dbReference type="InterPro" id="IPR036286">
    <property type="entry name" value="LexA/Signal_pep-like_sf"/>
</dbReference>
<dbReference type="GO" id="GO:0016020">
    <property type="term" value="C:membrane"/>
    <property type="evidence" value="ECO:0007669"/>
    <property type="project" value="UniProtKB-SubCell"/>
</dbReference>
<keyword evidence="10" id="KW-1185">Reference proteome</keyword>
<dbReference type="CDD" id="cd06530">
    <property type="entry name" value="S26_SPase_I"/>
    <property type="match status" value="1"/>
</dbReference>
<accession>A0A6P1MH91</accession>